<evidence type="ECO:0000256" key="3">
    <source>
        <dbReference type="ARBA" id="ARBA00023212"/>
    </source>
</evidence>
<evidence type="ECO:0000313" key="7">
    <source>
        <dbReference type="EMBL" id="KAB7503848.1"/>
    </source>
</evidence>
<feature type="region of interest" description="Disordered" evidence="5">
    <location>
        <begin position="462"/>
        <end position="569"/>
    </location>
</feature>
<dbReference type="GO" id="GO:0005813">
    <property type="term" value="C:centrosome"/>
    <property type="evidence" value="ECO:0007669"/>
    <property type="project" value="UniProtKB-SubCell"/>
</dbReference>
<feature type="compositionally biased region" description="Low complexity" evidence="5">
    <location>
        <begin position="778"/>
        <end position="789"/>
    </location>
</feature>
<feature type="compositionally biased region" description="Polar residues" evidence="5">
    <location>
        <begin position="346"/>
        <end position="367"/>
    </location>
</feature>
<evidence type="ECO:0000259" key="6">
    <source>
        <dbReference type="Pfam" id="PF15309"/>
    </source>
</evidence>
<evidence type="ECO:0000256" key="5">
    <source>
        <dbReference type="SAM" id="MobiDB-lite"/>
    </source>
</evidence>
<feature type="compositionally biased region" description="Basic residues" evidence="5">
    <location>
        <begin position="485"/>
        <end position="506"/>
    </location>
</feature>
<feature type="region of interest" description="Disordered" evidence="5">
    <location>
        <begin position="287"/>
        <end position="315"/>
    </location>
</feature>
<comment type="caution">
    <text evidence="7">The sequence shown here is derived from an EMBL/GenBank/DDBJ whole genome shotgun (WGS) entry which is preliminary data.</text>
</comment>
<reference evidence="7 8" key="1">
    <citation type="journal article" date="2019" name="PLoS Biol.">
        <title>Sex chromosomes control vertical transmission of feminizing Wolbachia symbionts in an isopod.</title>
        <authorList>
            <person name="Becking T."/>
            <person name="Chebbi M.A."/>
            <person name="Giraud I."/>
            <person name="Moumen B."/>
            <person name="Laverre T."/>
            <person name="Caubet Y."/>
            <person name="Peccoud J."/>
            <person name="Gilbert C."/>
            <person name="Cordaux R."/>
        </authorList>
    </citation>
    <scope>NUCLEOTIDE SEQUENCE [LARGE SCALE GENOMIC DNA]</scope>
    <source>
        <strain evidence="7">ANa2</strain>
        <tissue evidence="7">Whole body excluding digestive tract and cuticle</tissue>
    </source>
</reference>
<protein>
    <recommendedName>
        <fullName evidence="6">ALMS motif domain-containing protein</fullName>
    </recommendedName>
</protein>
<keyword evidence="2" id="KW-0963">Cytoplasm</keyword>
<evidence type="ECO:0000313" key="8">
    <source>
        <dbReference type="Proteomes" id="UP000326759"/>
    </source>
</evidence>
<proteinExistence type="predicted"/>
<dbReference type="Proteomes" id="UP000326759">
    <property type="component" value="Unassembled WGS sequence"/>
</dbReference>
<name>A0A5N5TCN7_9CRUS</name>
<feature type="domain" description="ALMS motif" evidence="6">
    <location>
        <begin position="959"/>
        <end position="1079"/>
    </location>
</feature>
<feature type="coiled-coil region" evidence="4">
    <location>
        <begin position="792"/>
        <end position="819"/>
    </location>
</feature>
<keyword evidence="8" id="KW-1185">Reference proteome</keyword>
<dbReference type="EMBL" id="SEYY01004321">
    <property type="protein sequence ID" value="KAB7503848.1"/>
    <property type="molecule type" value="Genomic_DNA"/>
</dbReference>
<keyword evidence="3" id="KW-0206">Cytoskeleton</keyword>
<evidence type="ECO:0000256" key="4">
    <source>
        <dbReference type="SAM" id="Coils"/>
    </source>
</evidence>
<dbReference type="Pfam" id="PF15309">
    <property type="entry name" value="ALMS_motif"/>
    <property type="match status" value="1"/>
</dbReference>
<comment type="subcellular location">
    <subcellularLocation>
        <location evidence="1">Cytoplasm</location>
        <location evidence="1">Cytoskeleton</location>
        <location evidence="1">Microtubule organizing center</location>
        <location evidence="1">Centrosome</location>
    </subcellularLocation>
</comment>
<accession>A0A5N5TCN7</accession>
<evidence type="ECO:0000256" key="2">
    <source>
        <dbReference type="ARBA" id="ARBA00022490"/>
    </source>
</evidence>
<evidence type="ECO:0000256" key="1">
    <source>
        <dbReference type="ARBA" id="ARBA00004300"/>
    </source>
</evidence>
<feature type="region of interest" description="Disordered" evidence="5">
    <location>
        <begin position="340"/>
        <end position="367"/>
    </location>
</feature>
<feature type="region of interest" description="Disordered" evidence="5">
    <location>
        <begin position="763"/>
        <end position="789"/>
    </location>
</feature>
<dbReference type="AlphaFoldDB" id="A0A5N5TCN7"/>
<sequence length="1094" mass="123648">MSAASSSNISTNSSTLVNSNLSLPVVTQIKNDFSVTPKGNFPEKQPNGEKLSFESAFCVKSTSRKGEENESKEKAISQFVGANLSNIDNERISSIANQESNLRLYNPDWTDKENNSAIILQDLAMKLKYHMNTLIESGAVKKSDDYNTLQGYVEFVSQPVTSREDIKLKQSIADIIVKLFGSFGEHVDPTTLDSEESYQSLSSAMNTRKLVIDPEQCCDEKIPGDKLEKEEYSSSDSNIGYVPYKPATVSKTYYIAEFEDWSSNGKIKEVSHNPDLKSHGNIVEHGEGSLEKQNHQLLSSDKDEENEYLERPLKGSEKVLLPSSSSNKAIYQDYHGTYHVAHQPPGYSSNEMDSQHSDSTSENEATKNQNCQPIEANFNLQGMTSTGSESAYETIRERHRNVGETLASSFEFYSTSPRDARILGYISGHSTERSKNTENSHKVDRITSDENSKCLIVDSEVGSFKSSERGNENSSTLSSSDKGKLIRKSNKKSTKRNATPRKRRINTHQGSISNRYVSSEFVDSPHSSRSVEDTFIEHRSSSNQEDKSQDIPSLKIHSKNREKRLPEDKRFHDANRNILVEDLGHISDFRKLMASKDVEGEIRPYRYLLKDKQNREVASNTYDDDDFVDKGKNIDRLQEKQVSPTSSEAELKDFNITIGQHKKEASNSSDTFSNNINKIILETHSQPPFVSSEDRPSKLVDERMRKTKETKDFGQTFPSDSFYDLLANKRQVSVSIQTGESLLVMNGSDEVQSNLKSVNPLNEIEASSSPSPLPPPFSSSSSPPSTPISRHFSALKETNERIKENAKKIEAARKAYNEIALKGNLSSKLLHSKSSSTESLKTNLQNRFQPERIISEKNNLSSSLSAERNLSIEQKNENRDIGKMSDHFVSSNTCNQNLFSSKSIENQNLRTIKESDVIVSENKKSMKFTLTIDNPCKKPSKNKSLIEELIDLNKENEIMSLQDALSLARPLYVKEAERRRQKICRKQALRRYVQSHNQEVMSELPDNIKTPSVLQKFLFKSEESPVFSYKAMRKQNRRLYQLLPEAKEPVVTKKKEGMFKTNRLMAKFYSQKLRRKVISGKVSHSHKEIVTPAR</sequence>
<feature type="compositionally biased region" description="Basic and acidic residues" evidence="5">
    <location>
        <begin position="529"/>
        <end position="549"/>
    </location>
</feature>
<organism evidence="7 8">
    <name type="scientific">Armadillidium nasatum</name>
    <dbReference type="NCBI Taxonomy" id="96803"/>
    <lineage>
        <taxon>Eukaryota</taxon>
        <taxon>Metazoa</taxon>
        <taxon>Ecdysozoa</taxon>
        <taxon>Arthropoda</taxon>
        <taxon>Crustacea</taxon>
        <taxon>Multicrustacea</taxon>
        <taxon>Malacostraca</taxon>
        <taxon>Eumalacostraca</taxon>
        <taxon>Peracarida</taxon>
        <taxon>Isopoda</taxon>
        <taxon>Oniscidea</taxon>
        <taxon>Crinocheta</taxon>
        <taxon>Armadillidiidae</taxon>
        <taxon>Armadillidium</taxon>
    </lineage>
</organism>
<dbReference type="OrthoDB" id="6360974at2759"/>
<feature type="compositionally biased region" description="Polar residues" evidence="5">
    <location>
        <begin position="507"/>
        <end position="517"/>
    </location>
</feature>
<dbReference type="InterPro" id="IPR029299">
    <property type="entry name" value="ALMS_motif"/>
</dbReference>
<keyword evidence="4" id="KW-0175">Coiled coil</keyword>
<gene>
    <name evidence="7" type="ORF">Anas_09730</name>
</gene>